<keyword evidence="1" id="KW-0547">Nucleotide-binding</keyword>
<name>A0A392Q0N7_9FABA</name>
<dbReference type="Pfam" id="PF00118">
    <property type="entry name" value="Cpn60_TCP1"/>
    <property type="match status" value="1"/>
</dbReference>
<evidence type="ECO:0000313" key="4">
    <source>
        <dbReference type="EMBL" id="MCI17537.1"/>
    </source>
</evidence>
<evidence type="ECO:0000256" key="2">
    <source>
        <dbReference type="ARBA" id="ARBA00022840"/>
    </source>
</evidence>
<dbReference type="PANTHER" id="PTHR11353">
    <property type="entry name" value="CHAPERONIN"/>
    <property type="match status" value="1"/>
</dbReference>
<evidence type="ECO:0000256" key="3">
    <source>
        <dbReference type="ARBA" id="ARBA00023186"/>
    </source>
</evidence>
<proteinExistence type="predicted"/>
<dbReference type="SUPFAM" id="SSF48592">
    <property type="entry name" value="GroEL equatorial domain-like"/>
    <property type="match status" value="1"/>
</dbReference>
<dbReference type="InterPro" id="IPR027410">
    <property type="entry name" value="TCP-1-like_intermed_sf"/>
</dbReference>
<comment type="caution">
    <text evidence="4">The sequence shown here is derived from an EMBL/GenBank/DDBJ whole genome shotgun (WGS) entry which is preliminary data.</text>
</comment>
<dbReference type="GO" id="GO:0005524">
    <property type="term" value="F:ATP binding"/>
    <property type="evidence" value="ECO:0007669"/>
    <property type="project" value="UniProtKB-KW"/>
</dbReference>
<reference evidence="4 5" key="1">
    <citation type="journal article" date="2018" name="Front. Plant Sci.">
        <title>Red Clover (Trifolium pratense) and Zigzag Clover (T. medium) - A Picture of Genomic Similarities and Differences.</title>
        <authorList>
            <person name="Dluhosova J."/>
            <person name="Istvanek J."/>
            <person name="Nedelnik J."/>
            <person name="Repkova J."/>
        </authorList>
    </citation>
    <scope>NUCLEOTIDE SEQUENCE [LARGE SCALE GENOMIC DNA]</scope>
    <source>
        <strain evidence="5">cv. 10/8</strain>
        <tissue evidence="4">Leaf</tissue>
    </source>
</reference>
<dbReference type="Gene3D" id="3.30.260.10">
    <property type="entry name" value="TCP-1-like chaperonin intermediate domain"/>
    <property type="match status" value="1"/>
</dbReference>
<dbReference type="GO" id="GO:0140662">
    <property type="term" value="F:ATP-dependent protein folding chaperone"/>
    <property type="evidence" value="ECO:0007669"/>
    <property type="project" value="InterPro"/>
</dbReference>
<keyword evidence="2" id="KW-0067">ATP-binding</keyword>
<keyword evidence="3" id="KW-0143">Chaperone</keyword>
<feature type="non-terminal residue" evidence="4">
    <location>
        <position position="120"/>
    </location>
</feature>
<dbReference type="InterPro" id="IPR002423">
    <property type="entry name" value="Cpn60/GroEL/TCP-1"/>
</dbReference>
<evidence type="ECO:0000256" key="1">
    <source>
        <dbReference type="ARBA" id="ARBA00022741"/>
    </source>
</evidence>
<sequence length="120" mass="12792">MASLHFQSDLCFCGSHHVLDEAERSLHDALCVLSQTINDSRVLLGGGWPEMIMAKEIDALARKTPGKKSLAMEAFSRALLAIPTTIADNAGLDSAELISQLRAEHQNEGCTAGIDVISGS</sequence>
<dbReference type="InterPro" id="IPR027413">
    <property type="entry name" value="GROEL-like_equatorial_sf"/>
</dbReference>
<keyword evidence="5" id="KW-1185">Reference proteome</keyword>
<protein>
    <submittedName>
        <fullName evidence="4">T-complex protein 1 subunit beta-like</fullName>
    </submittedName>
</protein>
<dbReference type="InterPro" id="IPR017998">
    <property type="entry name" value="Chaperone_TCP-1"/>
</dbReference>
<accession>A0A392Q0N7</accession>
<dbReference type="Gene3D" id="1.10.560.10">
    <property type="entry name" value="GroEL-like equatorial domain"/>
    <property type="match status" value="1"/>
</dbReference>
<dbReference type="AlphaFoldDB" id="A0A392Q0N7"/>
<evidence type="ECO:0000313" key="5">
    <source>
        <dbReference type="Proteomes" id="UP000265520"/>
    </source>
</evidence>
<organism evidence="4 5">
    <name type="scientific">Trifolium medium</name>
    <dbReference type="NCBI Taxonomy" id="97028"/>
    <lineage>
        <taxon>Eukaryota</taxon>
        <taxon>Viridiplantae</taxon>
        <taxon>Streptophyta</taxon>
        <taxon>Embryophyta</taxon>
        <taxon>Tracheophyta</taxon>
        <taxon>Spermatophyta</taxon>
        <taxon>Magnoliopsida</taxon>
        <taxon>eudicotyledons</taxon>
        <taxon>Gunneridae</taxon>
        <taxon>Pentapetalae</taxon>
        <taxon>rosids</taxon>
        <taxon>fabids</taxon>
        <taxon>Fabales</taxon>
        <taxon>Fabaceae</taxon>
        <taxon>Papilionoideae</taxon>
        <taxon>50 kb inversion clade</taxon>
        <taxon>NPAAA clade</taxon>
        <taxon>Hologalegina</taxon>
        <taxon>IRL clade</taxon>
        <taxon>Trifolieae</taxon>
        <taxon>Trifolium</taxon>
    </lineage>
</organism>
<dbReference type="EMBL" id="LXQA010105841">
    <property type="protein sequence ID" value="MCI17537.1"/>
    <property type="molecule type" value="Genomic_DNA"/>
</dbReference>
<dbReference type="Proteomes" id="UP000265520">
    <property type="component" value="Unassembled WGS sequence"/>
</dbReference>